<keyword evidence="4" id="KW-0999">Mitochondrion inner membrane</keyword>
<dbReference type="CDD" id="cd20069">
    <property type="entry name" value="5TM_Oxa1-like"/>
    <property type="match status" value="1"/>
</dbReference>
<evidence type="ECO:0000313" key="13">
    <source>
        <dbReference type="Proteomes" id="UP000694865"/>
    </source>
</evidence>
<reference evidence="14" key="1">
    <citation type="submission" date="2025-08" db="UniProtKB">
        <authorList>
            <consortium name="RefSeq"/>
        </authorList>
    </citation>
    <scope>IDENTIFICATION</scope>
    <source>
        <tissue evidence="14">Testes</tissue>
    </source>
</reference>
<keyword evidence="5" id="KW-0809">Transit peptide</keyword>
<dbReference type="InterPro" id="IPR028055">
    <property type="entry name" value="YidC/Oxa/ALB_C"/>
</dbReference>
<keyword evidence="7" id="KW-0496">Mitochondrion</keyword>
<evidence type="ECO:0000256" key="10">
    <source>
        <dbReference type="SAM" id="MobiDB-lite"/>
    </source>
</evidence>
<comment type="subcellular location">
    <subcellularLocation>
        <location evidence="9">Membrane</location>
        <topology evidence="9">Multi-pass membrane protein</topology>
    </subcellularLocation>
    <subcellularLocation>
        <location evidence="1">Mitochondrion inner membrane</location>
        <topology evidence="1">Multi-pass membrane protein</topology>
    </subcellularLocation>
</comment>
<dbReference type="InterPro" id="IPR001708">
    <property type="entry name" value="YidC/ALB3/OXA1/COX18"/>
</dbReference>
<name>A0ABM0MAV6_SACKO</name>
<dbReference type="RefSeq" id="XP_006817147.1">
    <property type="nucleotide sequence ID" value="XM_006817084.1"/>
</dbReference>
<keyword evidence="13" id="KW-1185">Reference proteome</keyword>
<dbReference type="Pfam" id="PF02096">
    <property type="entry name" value="60KD_IMP"/>
    <property type="match status" value="1"/>
</dbReference>
<feature type="transmembrane region" description="Helical" evidence="11">
    <location>
        <begin position="269"/>
        <end position="286"/>
    </location>
</feature>
<feature type="transmembrane region" description="Helical" evidence="11">
    <location>
        <begin position="306"/>
        <end position="328"/>
    </location>
</feature>
<feature type="domain" description="Membrane insertase YidC/Oxa/ALB C-terminal" evidence="12">
    <location>
        <begin position="147"/>
        <end position="341"/>
    </location>
</feature>
<evidence type="ECO:0000256" key="9">
    <source>
        <dbReference type="RuleBase" id="RU003945"/>
    </source>
</evidence>
<feature type="compositionally biased region" description="Basic residues" evidence="10">
    <location>
        <begin position="426"/>
        <end position="436"/>
    </location>
</feature>
<feature type="transmembrane region" description="Helical" evidence="11">
    <location>
        <begin position="145"/>
        <end position="167"/>
    </location>
</feature>
<evidence type="ECO:0000256" key="11">
    <source>
        <dbReference type="SAM" id="Phobius"/>
    </source>
</evidence>
<keyword evidence="8 11" id="KW-0472">Membrane</keyword>
<evidence type="ECO:0000256" key="5">
    <source>
        <dbReference type="ARBA" id="ARBA00022946"/>
    </source>
</evidence>
<evidence type="ECO:0000256" key="3">
    <source>
        <dbReference type="ARBA" id="ARBA00022692"/>
    </source>
</evidence>
<keyword evidence="6 11" id="KW-1133">Transmembrane helix</keyword>
<evidence type="ECO:0000256" key="4">
    <source>
        <dbReference type="ARBA" id="ARBA00022792"/>
    </source>
</evidence>
<evidence type="ECO:0000256" key="8">
    <source>
        <dbReference type="ARBA" id="ARBA00023136"/>
    </source>
</evidence>
<evidence type="ECO:0000256" key="7">
    <source>
        <dbReference type="ARBA" id="ARBA00023128"/>
    </source>
</evidence>
<evidence type="ECO:0000256" key="2">
    <source>
        <dbReference type="ARBA" id="ARBA00009877"/>
    </source>
</evidence>
<evidence type="ECO:0000259" key="12">
    <source>
        <dbReference type="Pfam" id="PF02096"/>
    </source>
</evidence>
<evidence type="ECO:0000313" key="14">
    <source>
        <dbReference type="RefSeq" id="XP_006817147.1"/>
    </source>
</evidence>
<evidence type="ECO:0000256" key="1">
    <source>
        <dbReference type="ARBA" id="ARBA00004448"/>
    </source>
</evidence>
<feature type="transmembrane region" description="Helical" evidence="11">
    <location>
        <begin position="223"/>
        <end position="241"/>
    </location>
</feature>
<feature type="region of interest" description="Disordered" evidence="10">
    <location>
        <begin position="402"/>
        <end position="436"/>
    </location>
</feature>
<accession>A0ABM0MAV6</accession>
<organism evidence="13 14">
    <name type="scientific">Saccoglossus kowalevskii</name>
    <name type="common">Acorn worm</name>
    <dbReference type="NCBI Taxonomy" id="10224"/>
    <lineage>
        <taxon>Eukaryota</taxon>
        <taxon>Metazoa</taxon>
        <taxon>Hemichordata</taxon>
        <taxon>Enteropneusta</taxon>
        <taxon>Harrimaniidae</taxon>
        <taxon>Saccoglossus</taxon>
    </lineage>
</organism>
<sequence>MAALITWRGPTCFSRCLVKRAQAKIILRNQHSWRTHHVLIHGNNNKYSLCTKLTRHHWKILSTTSVIRHNSSTTHTQTQPVADVTEKLSQIDPSSTVVAQSVTPEVTEIVQKVQEVPFSELGLGNFTPVGAIQNCLEFLHINLHLPWWSAIVVGTVIARFLIFPVVIRGQRNAVKLNNVMPTVQRLTNKMNEIRSSGSQLEIARATNELQMFMKKHGVNPMKNMLVPLVQAPIFISFFIGLRKMAALPVESMQTGGLYWFTDLTIADPYYIMPAIATLSMLCIIELGGETGVQNPQMQNMKTVMRILPFVILPFTASMPASVFCYWLTSNFISLGQVALLKNPNVRAYFNIPERIVHAPGETTKPEGFVKNLKSGWKNAQMQQEIEQREKFLERGFKQAGTGAIPQTFDYDPTQARPGSQQTSTKQKVRAVRKKVT</sequence>
<feature type="compositionally biased region" description="Polar residues" evidence="10">
    <location>
        <begin position="416"/>
        <end position="425"/>
    </location>
</feature>
<gene>
    <name evidence="14" type="primary">LOC100370806</name>
</gene>
<dbReference type="NCBIfam" id="TIGR03592">
    <property type="entry name" value="yidC_oxa1_cterm"/>
    <property type="match status" value="1"/>
</dbReference>
<comment type="similarity">
    <text evidence="2 9">Belongs to the OXA1/ALB3/YidC family.</text>
</comment>
<evidence type="ECO:0000256" key="6">
    <source>
        <dbReference type="ARBA" id="ARBA00022989"/>
    </source>
</evidence>
<dbReference type="PANTHER" id="PTHR12428:SF66">
    <property type="entry name" value="MITOCHONDRIAL INNER MEMBRANE PROTEIN OXA1L"/>
    <property type="match status" value="1"/>
</dbReference>
<dbReference type="Proteomes" id="UP000694865">
    <property type="component" value="Unplaced"/>
</dbReference>
<proteinExistence type="inferred from homology"/>
<dbReference type="PANTHER" id="PTHR12428">
    <property type="entry name" value="OXA1"/>
    <property type="match status" value="1"/>
</dbReference>
<dbReference type="GeneID" id="100370806"/>
<keyword evidence="3 9" id="KW-0812">Transmembrane</keyword>
<protein>
    <submittedName>
        <fullName evidence="14">Mitochondrial inner membrane protein OXA1L-like</fullName>
    </submittedName>
</protein>